<dbReference type="SUPFAM" id="SSF143865">
    <property type="entry name" value="CorA soluble domain-like"/>
    <property type="match status" value="1"/>
</dbReference>
<feature type="region of interest" description="Disordered" evidence="8">
    <location>
        <begin position="500"/>
        <end position="604"/>
    </location>
</feature>
<evidence type="ECO:0000256" key="6">
    <source>
        <dbReference type="ARBA" id="ARBA00022989"/>
    </source>
</evidence>
<dbReference type="GO" id="GO:0005886">
    <property type="term" value="C:plasma membrane"/>
    <property type="evidence" value="ECO:0007669"/>
    <property type="project" value="UniProtKB-SubCell"/>
</dbReference>
<feature type="compositionally biased region" description="Low complexity" evidence="8">
    <location>
        <begin position="583"/>
        <end position="593"/>
    </location>
</feature>
<dbReference type="GO" id="GO:0015095">
    <property type="term" value="F:magnesium ion transmembrane transporter activity"/>
    <property type="evidence" value="ECO:0007669"/>
    <property type="project" value="TreeGrafter"/>
</dbReference>
<dbReference type="SUPFAM" id="SSF144083">
    <property type="entry name" value="Magnesium transport protein CorA, transmembrane region"/>
    <property type="match status" value="1"/>
</dbReference>
<proteinExistence type="inferred from homology"/>
<dbReference type="OrthoDB" id="165352at2759"/>
<evidence type="ECO:0000256" key="5">
    <source>
        <dbReference type="ARBA" id="ARBA00022692"/>
    </source>
</evidence>
<keyword evidence="3" id="KW-0813">Transport</keyword>
<evidence type="ECO:0008006" key="12">
    <source>
        <dbReference type="Google" id="ProtNLM"/>
    </source>
</evidence>
<reference evidence="10 11" key="1">
    <citation type="submission" date="2015-01" db="EMBL/GenBank/DDBJ databases">
        <title>The Genome Sequence of Cryptococcus gattii Ram5.</title>
        <authorList>
            <consortium name="The Broad Institute Genomics Platform"/>
            <person name="Cuomo C."/>
            <person name="Litvintseva A."/>
            <person name="Chen Y."/>
            <person name="Heitman J."/>
            <person name="Sun S."/>
            <person name="Springer D."/>
            <person name="Dromer F."/>
            <person name="Young S."/>
            <person name="Zeng Q."/>
            <person name="Gargeya S."/>
            <person name="Abouelleil A."/>
            <person name="Alvarado L."/>
            <person name="Chapman S.B."/>
            <person name="Gainer-Dewar J."/>
            <person name="Goldberg J."/>
            <person name="Griggs A."/>
            <person name="Gujja S."/>
            <person name="Hansen M."/>
            <person name="Howarth C."/>
            <person name="Imamovic A."/>
            <person name="Larimer J."/>
            <person name="Murphy C."/>
            <person name="Naylor J."/>
            <person name="Pearson M."/>
            <person name="Priest M."/>
            <person name="Roberts A."/>
            <person name="Saif S."/>
            <person name="Shea T."/>
            <person name="Sykes S."/>
            <person name="Wortman J."/>
            <person name="Nusbaum C."/>
            <person name="Birren B."/>
        </authorList>
    </citation>
    <scope>NUCLEOTIDE SEQUENCE [LARGE SCALE GENOMIC DNA]</scope>
    <source>
        <strain evidence="10 11">Ram5</strain>
    </source>
</reference>
<keyword evidence="6 9" id="KW-1133">Transmembrane helix</keyword>
<dbReference type="InterPro" id="IPR002523">
    <property type="entry name" value="MgTranspt_CorA/ZnTranspt_ZntB"/>
</dbReference>
<dbReference type="GO" id="GO:0015087">
    <property type="term" value="F:cobalt ion transmembrane transporter activity"/>
    <property type="evidence" value="ECO:0007669"/>
    <property type="project" value="TreeGrafter"/>
</dbReference>
<evidence type="ECO:0000256" key="2">
    <source>
        <dbReference type="ARBA" id="ARBA00009765"/>
    </source>
</evidence>
<keyword evidence="4" id="KW-1003">Cell membrane</keyword>
<evidence type="ECO:0000256" key="7">
    <source>
        <dbReference type="ARBA" id="ARBA00023136"/>
    </source>
</evidence>
<dbReference type="AlphaFoldDB" id="A0A0D0UY07"/>
<comment type="subcellular location">
    <subcellularLocation>
        <location evidence="1">Cell membrane</location>
        <topology evidence="1">Multi-pass membrane protein</topology>
    </subcellularLocation>
</comment>
<comment type="similarity">
    <text evidence="2">Belongs to the CorA metal ion transporter (MIT) (TC 1.A.35) family.</text>
</comment>
<dbReference type="InterPro" id="IPR045863">
    <property type="entry name" value="CorA_TM1_TM2"/>
</dbReference>
<feature type="transmembrane region" description="Helical" evidence="9">
    <location>
        <begin position="743"/>
        <end position="760"/>
    </location>
</feature>
<evidence type="ECO:0000256" key="3">
    <source>
        <dbReference type="ARBA" id="ARBA00022448"/>
    </source>
</evidence>
<dbReference type="InterPro" id="IPR045861">
    <property type="entry name" value="CorA_cytoplasmic_dom"/>
</dbReference>
<evidence type="ECO:0000256" key="4">
    <source>
        <dbReference type="ARBA" id="ARBA00022475"/>
    </source>
</evidence>
<evidence type="ECO:0000313" key="10">
    <source>
        <dbReference type="EMBL" id="KIR40211.1"/>
    </source>
</evidence>
<keyword evidence="5 9" id="KW-0812">Transmembrane</keyword>
<dbReference type="Proteomes" id="UP000053392">
    <property type="component" value="Unassembled WGS sequence"/>
</dbReference>
<protein>
    <recommendedName>
        <fullName evidence="12">Magnesium transporter</fullName>
    </recommendedName>
</protein>
<dbReference type="Pfam" id="PF01544">
    <property type="entry name" value="CorA"/>
    <property type="match status" value="1"/>
</dbReference>
<evidence type="ECO:0000256" key="8">
    <source>
        <dbReference type="SAM" id="MobiDB-lite"/>
    </source>
</evidence>
<dbReference type="PANTHER" id="PTHR46494">
    <property type="entry name" value="CORA FAMILY METAL ION TRANSPORTER (EUROFUNG)"/>
    <property type="match status" value="1"/>
</dbReference>
<name>A0A0D0UY07_9TREE</name>
<evidence type="ECO:0000256" key="1">
    <source>
        <dbReference type="ARBA" id="ARBA00004651"/>
    </source>
</evidence>
<feature type="compositionally biased region" description="Polar residues" evidence="8">
    <location>
        <begin position="547"/>
        <end position="562"/>
    </location>
</feature>
<dbReference type="PANTHER" id="PTHR46494:SF1">
    <property type="entry name" value="CORA FAMILY METAL ION TRANSPORTER (EUROFUNG)"/>
    <property type="match status" value="1"/>
</dbReference>
<dbReference type="GO" id="GO:0050897">
    <property type="term" value="F:cobalt ion binding"/>
    <property type="evidence" value="ECO:0007669"/>
    <property type="project" value="TreeGrafter"/>
</dbReference>
<feature type="region of interest" description="Disordered" evidence="8">
    <location>
        <begin position="55"/>
        <end position="83"/>
    </location>
</feature>
<organism evidence="10 11">
    <name type="scientific">Cryptococcus deuterogattii Ram5</name>
    <dbReference type="NCBI Taxonomy" id="1296110"/>
    <lineage>
        <taxon>Eukaryota</taxon>
        <taxon>Fungi</taxon>
        <taxon>Dikarya</taxon>
        <taxon>Basidiomycota</taxon>
        <taxon>Agaricomycotina</taxon>
        <taxon>Tremellomycetes</taxon>
        <taxon>Tremellales</taxon>
        <taxon>Cryptococcaceae</taxon>
        <taxon>Cryptococcus</taxon>
        <taxon>Cryptococcus gattii species complex</taxon>
    </lineage>
</organism>
<sequence>MPTYLRTLPTSPPSLIHAFSTVCKKMNMTGVEQPRPSLGPNRSSNSSLIQIRSLADSSPNNLKSDVRTASFPPETDVDVEAQPSTSFSRWTKYDRSPTSKATDLSGFGNGIRHRHVSLSSNNSSRNADHYRWLNTSTVVGTGDEPGVDVKSKRDQNNYGHLKGSTHIKVVDYCSNPDQDCMNRSSDFPGEKLQEWLDSEHGKRQVDENGKPMGVRWIHVDGVNWEVVKALVLHFGLHPLAVEDSLEASESPRSKLDFYKNHLYLQLLIHHSQISEKDTLDILADDMVEGAYRKGQGGTHPRKKRWFSQRVRGVFEGEHKKPRLPEGVQGAFEPSMISPRRTIGMHRTQEKQAHKLTVEELSAQYMVPIHRSILSIFMLRDGTLISMDAKPTKEVLSPIYTRLEDEQSLLRRSGDVSMLAQAILDTVVDLAIEVSQRFESEILKLEASVLVDPEMETVRHLHVLSSQLIRLRRSLTPLLHVCYVIRDQDIQRSAAATAVGQGYGGETNENAEGSRKEQDGLGHSAGRMSGTGAAAGAGMEYNPFSPPSGGSQHSQAMSFTDFAQPQPRPLMPSHNVAPTAPPTSSISRGVSRSSTPVPGVVPRARQSDTDAASVLSMMNLHQSYKNLAALGTPHTGVGIGAASLGFFSPLTKVYIEDVIDHLEIIVGSLEQFVSTCDHLTDYVFNALSFQTNASMERLSIVTVVFLPLTFIVSATTCTAIASYFGMNFTGFDQIEGPVSYFWKVAIPCTVAFFIVFSFGYIKRFAITTARRFARWRRARAFIANSKKMDRAPGRKGT</sequence>
<feature type="region of interest" description="Disordered" evidence="8">
    <location>
        <begin position="88"/>
        <end position="107"/>
    </location>
</feature>
<evidence type="ECO:0000313" key="11">
    <source>
        <dbReference type="Proteomes" id="UP000053392"/>
    </source>
</evidence>
<evidence type="ECO:0000256" key="9">
    <source>
        <dbReference type="SAM" id="Phobius"/>
    </source>
</evidence>
<dbReference type="EMBL" id="KN847904">
    <property type="protein sequence ID" value="KIR40211.1"/>
    <property type="molecule type" value="Genomic_DNA"/>
</dbReference>
<dbReference type="HOGENOM" id="CLU_015119_1_0_1"/>
<gene>
    <name evidence="10" type="ORF">I313_04132</name>
</gene>
<dbReference type="GO" id="GO:0000287">
    <property type="term" value="F:magnesium ion binding"/>
    <property type="evidence" value="ECO:0007669"/>
    <property type="project" value="TreeGrafter"/>
</dbReference>
<feature type="transmembrane region" description="Helical" evidence="9">
    <location>
        <begin position="697"/>
        <end position="723"/>
    </location>
</feature>
<feature type="compositionally biased region" description="Low complexity" evidence="8">
    <location>
        <begin position="523"/>
        <end position="538"/>
    </location>
</feature>
<keyword evidence="7 9" id="KW-0472">Membrane</keyword>
<dbReference type="Gene3D" id="3.30.460.20">
    <property type="entry name" value="CorA soluble domain-like"/>
    <property type="match status" value="1"/>
</dbReference>
<dbReference type="Gene3D" id="1.20.58.340">
    <property type="entry name" value="Magnesium transport protein CorA, transmembrane region"/>
    <property type="match status" value="2"/>
</dbReference>
<accession>A0A0D0UY07</accession>
<keyword evidence="11" id="KW-1185">Reference proteome</keyword>